<feature type="transmembrane region" description="Helical" evidence="8">
    <location>
        <begin position="223"/>
        <end position="248"/>
    </location>
</feature>
<keyword evidence="4 8" id="KW-0812">Transmembrane</keyword>
<name>A0ABR7NI49_9FIRM</name>
<dbReference type="RefSeq" id="WP_262399627.1">
    <property type="nucleotide sequence ID" value="NZ_JACRTB010000008.1"/>
</dbReference>
<dbReference type="Pfam" id="PF00474">
    <property type="entry name" value="SSF"/>
    <property type="match status" value="1"/>
</dbReference>
<evidence type="ECO:0000256" key="7">
    <source>
        <dbReference type="RuleBase" id="RU362091"/>
    </source>
</evidence>
<dbReference type="CDD" id="cd10322">
    <property type="entry name" value="SLC5sbd"/>
    <property type="match status" value="1"/>
</dbReference>
<dbReference type="InterPro" id="IPR038377">
    <property type="entry name" value="Na/Glc_symporter_sf"/>
</dbReference>
<evidence type="ECO:0000256" key="8">
    <source>
        <dbReference type="SAM" id="Phobius"/>
    </source>
</evidence>
<dbReference type="InterPro" id="IPR050277">
    <property type="entry name" value="Sodium:Solute_Symporter"/>
</dbReference>
<protein>
    <submittedName>
        <fullName evidence="9">Sodium:solute symporter family protein</fullName>
    </submittedName>
</protein>
<comment type="similarity">
    <text evidence="2 7">Belongs to the sodium:solute symporter (SSF) (TC 2.A.21) family.</text>
</comment>
<feature type="transmembrane region" description="Helical" evidence="8">
    <location>
        <begin position="152"/>
        <end position="173"/>
    </location>
</feature>
<dbReference type="PANTHER" id="PTHR48086">
    <property type="entry name" value="SODIUM/PROLINE SYMPORTER-RELATED"/>
    <property type="match status" value="1"/>
</dbReference>
<organism evidence="9 10">
    <name type="scientific">Yanshouia hominis</name>
    <dbReference type="NCBI Taxonomy" id="2763673"/>
    <lineage>
        <taxon>Bacteria</taxon>
        <taxon>Bacillati</taxon>
        <taxon>Bacillota</taxon>
        <taxon>Clostridia</taxon>
        <taxon>Eubacteriales</taxon>
        <taxon>Oscillospiraceae</taxon>
        <taxon>Yanshouia</taxon>
    </lineage>
</organism>
<dbReference type="PANTHER" id="PTHR48086:SF7">
    <property type="entry name" value="SODIUM-SOLUTE SYMPORTER-RELATED"/>
    <property type="match status" value="1"/>
</dbReference>
<evidence type="ECO:0000256" key="2">
    <source>
        <dbReference type="ARBA" id="ARBA00006434"/>
    </source>
</evidence>
<dbReference type="PROSITE" id="PS50283">
    <property type="entry name" value="NA_SOLUT_SYMP_3"/>
    <property type="match status" value="1"/>
</dbReference>
<evidence type="ECO:0000313" key="10">
    <source>
        <dbReference type="Proteomes" id="UP000658131"/>
    </source>
</evidence>
<keyword evidence="5 8" id="KW-1133">Transmembrane helix</keyword>
<feature type="transmembrane region" description="Helical" evidence="8">
    <location>
        <begin position="185"/>
        <end position="203"/>
    </location>
</feature>
<dbReference type="Gene3D" id="1.20.1730.10">
    <property type="entry name" value="Sodium/glucose cotransporter"/>
    <property type="match status" value="1"/>
</dbReference>
<feature type="transmembrane region" description="Helical" evidence="8">
    <location>
        <begin position="121"/>
        <end position="140"/>
    </location>
</feature>
<feature type="transmembrane region" description="Helical" evidence="8">
    <location>
        <begin position="422"/>
        <end position="439"/>
    </location>
</feature>
<feature type="transmembrane region" description="Helical" evidence="8">
    <location>
        <begin position="269"/>
        <end position="287"/>
    </location>
</feature>
<reference evidence="9 10" key="1">
    <citation type="submission" date="2020-08" db="EMBL/GenBank/DDBJ databases">
        <title>Genome public.</title>
        <authorList>
            <person name="Liu C."/>
            <person name="Sun Q."/>
        </authorList>
    </citation>
    <scope>NUCLEOTIDE SEQUENCE [LARGE SCALE GENOMIC DNA]</scope>
    <source>
        <strain evidence="9 10">BX1</strain>
    </source>
</reference>
<evidence type="ECO:0000313" key="9">
    <source>
        <dbReference type="EMBL" id="MBC8576076.1"/>
    </source>
</evidence>
<evidence type="ECO:0000256" key="6">
    <source>
        <dbReference type="ARBA" id="ARBA00023136"/>
    </source>
</evidence>
<feature type="transmembrane region" description="Helical" evidence="8">
    <location>
        <begin position="6"/>
        <end position="29"/>
    </location>
</feature>
<accession>A0ABR7NI49</accession>
<keyword evidence="10" id="KW-1185">Reference proteome</keyword>
<feature type="transmembrane region" description="Helical" evidence="8">
    <location>
        <begin position="366"/>
        <end position="386"/>
    </location>
</feature>
<evidence type="ECO:0000256" key="5">
    <source>
        <dbReference type="ARBA" id="ARBA00022989"/>
    </source>
</evidence>
<gene>
    <name evidence="9" type="ORF">H8717_06600</name>
</gene>
<feature type="transmembrane region" description="Helical" evidence="8">
    <location>
        <begin position="77"/>
        <end position="100"/>
    </location>
</feature>
<proteinExistence type="inferred from homology"/>
<dbReference type="Proteomes" id="UP000658131">
    <property type="component" value="Unassembled WGS sequence"/>
</dbReference>
<keyword evidence="3" id="KW-0813">Transport</keyword>
<evidence type="ECO:0000256" key="4">
    <source>
        <dbReference type="ARBA" id="ARBA00022692"/>
    </source>
</evidence>
<feature type="transmembrane region" description="Helical" evidence="8">
    <location>
        <begin position="451"/>
        <end position="469"/>
    </location>
</feature>
<evidence type="ECO:0000256" key="3">
    <source>
        <dbReference type="ARBA" id="ARBA00022448"/>
    </source>
</evidence>
<sequence>MSVSTSGTILVLVSTAIVMCIGFGIALYFQRKTVTAEDWAIGGRRLPSYVIVFTQFATLVGGGVLVGHVSIGYSFGLAPLAYGICGAAGCFIMAIIAAWLRENEFTTIPDILEKVYGKNRFLMLVGAVMAMVVPFGWIASQATAFAKLYQSITGIDMNILIVAVTIICVIFTIPSGFNAVAWTDFVFGVIMLCLCALTGFLALDMGGGWGNILANHPDPSVLSFPSGLLAAGIPTTALWFIAATPGMMTNQMTFQRVCAANSAKNARRTLIVGGILIASIELWVVVIGNACRAVNPELAPEMATGWFLTQIPTWAVALFSGFIATTIISTTDSALQSVSVNLTQDIYKQFINPGADDRKLLSVSRICTVAVAVLAVAMAIAFPQVLNLIVASYAYSASGLLVPIYCGYAFRNKNILTPASGIAGMVGGVAGCAFAQFAPKMGITMPGGLPYAIYGILASLVCLVVVGAVSKKSK</sequence>
<feature type="transmembrane region" description="Helical" evidence="8">
    <location>
        <begin position="307"/>
        <end position="328"/>
    </location>
</feature>
<comment type="caution">
    <text evidence="9">The sequence shown here is derived from an EMBL/GenBank/DDBJ whole genome shotgun (WGS) entry which is preliminary data.</text>
</comment>
<feature type="transmembrane region" description="Helical" evidence="8">
    <location>
        <begin position="392"/>
        <end position="410"/>
    </location>
</feature>
<evidence type="ECO:0000256" key="1">
    <source>
        <dbReference type="ARBA" id="ARBA00004141"/>
    </source>
</evidence>
<feature type="transmembrane region" description="Helical" evidence="8">
    <location>
        <begin position="49"/>
        <end position="71"/>
    </location>
</feature>
<dbReference type="EMBL" id="JACRTB010000008">
    <property type="protein sequence ID" value="MBC8576076.1"/>
    <property type="molecule type" value="Genomic_DNA"/>
</dbReference>
<keyword evidence="6 8" id="KW-0472">Membrane</keyword>
<dbReference type="InterPro" id="IPR001734">
    <property type="entry name" value="Na/solute_symporter"/>
</dbReference>
<comment type="subcellular location">
    <subcellularLocation>
        <location evidence="1">Membrane</location>
        <topology evidence="1">Multi-pass membrane protein</topology>
    </subcellularLocation>
</comment>